<feature type="domain" description="Coenzyme Q-binding protein COQ10 START" evidence="1">
    <location>
        <begin position="10"/>
        <end position="48"/>
    </location>
</feature>
<dbReference type="RefSeq" id="WP_343951445.1">
    <property type="nucleotide sequence ID" value="NZ_BAAAHQ010000021.1"/>
</dbReference>
<comment type="caution">
    <text evidence="2">The sequence shown here is derived from an EMBL/GenBank/DDBJ whole genome shotgun (WGS) entry which is preliminary data.</text>
</comment>
<dbReference type="Gene3D" id="3.30.530.20">
    <property type="match status" value="1"/>
</dbReference>
<proteinExistence type="predicted"/>
<evidence type="ECO:0000313" key="3">
    <source>
        <dbReference type="Proteomes" id="UP001501578"/>
    </source>
</evidence>
<dbReference type="SUPFAM" id="SSF55961">
    <property type="entry name" value="Bet v1-like"/>
    <property type="match status" value="1"/>
</dbReference>
<keyword evidence="3" id="KW-1185">Reference proteome</keyword>
<reference evidence="2 3" key="1">
    <citation type="journal article" date="2019" name="Int. J. Syst. Evol. Microbiol.">
        <title>The Global Catalogue of Microorganisms (GCM) 10K type strain sequencing project: providing services to taxonomists for standard genome sequencing and annotation.</title>
        <authorList>
            <consortium name="The Broad Institute Genomics Platform"/>
            <consortium name="The Broad Institute Genome Sequencing Center for Infectious Disease"/>
            <person name="Wu L."/>
            <person name="Ma J."/>
        </authorList>
    </citation>
    <scope>NUCLEOTIDE SEQUENCE [LARGE SCALE GENOMIC DNA]</scope>
    <source>
        <strain evidence="2 3">JCM 11136</strain>
    </source>
</reference>
<accession>A0ABN1PV32</accession>
<sequence length="67" mass="7845">MSTIEHALNVNVPLRATYDQWTQFETFPQFMEGVESVRQVSDDPDGFVETAGDWLQFVRMRVHGDRR</sequence>
<protein>
    <recommendedName>
        <fullName evidence="1">Coenzyme Q-binding protein COQ10 START domain-containing protein</fullName>
    </recommendedName>
</protein>
<organism evidence="2 3">
    <name type="scientific">Nonomuraea longicatena</name>
    <dbReference type="NCBI Taxonomy" id="83682"/>
    <lineage>
        <taxon>Bacteria</taxon>
        <taxon>Bacillati</taxon>
        <taxon>Actinomycetota</taxon>
        <taxon>Actinomycetes</taxon>
        <taxon>Streptosporangiales</taxon>
        <taxon>Streptosporangiaceae</taxon>
        <taxon>Nonomuraea</taxon>
    </lineage>
</organism>
<name>A0ABN1PV32_9ACTN</name>
<evidence type="ECO:0000313" key="2">
    <source>
        <dbReference type="EMBL" id="GAA0933686.1"/>
    </source>
</evidence>
<evidence type="ECO:0000259" key="1">
    <source>
        <dbReference type="Pfam" id="PF03364"/>
    </source>
</evidence>
<dbReference type="InterPro" id="IPR023393">
    <property type="entry name" value="START-like_dom_sf"/>
</dbReference>
<dbReference type="EMBL" id="BAAAHQ010000021">
    <property type="protein sequence ID" value="GAA0933686.1"/>
    <property type="molecule type" value="Genomic_DNA"/>
</dbReference>
<dbReference type="Proteomes" id="UP001501578">
    <property type="component" value="Unassembled WGS sequence"/>
</dbReference>
<gene>
    <name evidence="2" type="ORF">GCM10009560_40120</name>
</gene>
<dbReference type="Pfam" id="PF03364">
    <property type="entry name" value="Polyketide_cyc"/>
    <property type="match status" value="1"/>
</dbReference>
<dbReference type="InterPro" id="IPR005031">
    <property type="entry name" value="COQ10_START"/>
</dbReference>